<protein>
    <submittedName>
        <fullName evidence="2">Uncharacterized protein</fullName>
    </submittedName>
</protein>
<keyword evidence="1" id="KW-0472">Membrane</keyword>
<reference evidence="2 3" key="1">
    <citation type="submission" date="2020-08" db="EMBL/GenBank/DDBJ databases">
        <authorList>
            <person name="Newling K."/>
            <person name="Davey J."/>
            <person name="Forrester S."/>
        </authorList>
    </citation>
    <scope>NUCLEOTIDE SEQUENCE [LARGE SCALE GENOMIC DNA]</scope>
    <source>
        <strain evidence="3">Crithidia deanei Carvalho (ATCC PRA-265)</strain>
    </source>
</reference>
<organism evidence="2 3">
    <name type="scientific">Angomonas deanei</name>
    <dbReference type="NCBI Taxonomy" id="59799"/>
    <lineage>
        <taxon>Eukaryota</taxon>
        <taxon>Discoba</taxon>
        <taxon>Euglenozoa</taxon>
        <taxon>Kinetoplastea</taxon>
        <taxon>Metakinetoplastina</taxon>
        <taxon>Trypanosomatida</taxon>
        <taxon>Trypanosomatidae</taxon>
        <taxon>Strigomonadinae</taxon>
        <taxon>Angomonas</taxon>
    </lineage>
</organism>
<feature type="transmembrane region" description="Helical" evidence="1">
    <location>
        <begin position="17"/>
        <end position="35"/>
    </location>
</feature>
<proteinExistence type="predicted"/>
<accession>S9VGK1</accession>
<keyword evidence="3" id="KW-1185">Reference proteome</keyword>
<name>S9VGK1_9TRYP</name>
<evidence type="ECO:0000313" key="3">
    <source>
        <dbReference type="Proteomes" id="UP000515908"/>
    </source>
</evidence>
<dbReference type="OrthoDB" id="275603at2759"/>
<gene>
    <name evidence="2" type="ORF">ADEAN_000451100</name>
</gene>
<evidence type="ECO:0000256" key="1">
    <source>
        <dbReference type="SAM" id="Phobius"/>
    </source>
</evidence>
<keyword evidence="1" id="KW-0812">Transmembrane</keyword>
<evidence type="ECO:0000313" key="2">
    <source>
        <dbReference type="EMBL" id="CAD2217033.1"/>
    </source>
</evidence>
<keyword evidence="1" id="KW-1133">Transmembrane helix</keyword>
<dbReference type="Proteomes" id="UP000515908">
    <property type="component" value="Chromosome 08"/>
</dbReference>
<sequence length="114" mass="12971">MSSVYQNLVSAAKRNPSAGIVFGTGVLMFITYWYYASSTRRILLQNQIECQTIAAKAFQECRELIKSGEECWAMDIRSRDAQVRRLELQNVEQTRSVGRLGSAMKTCLIQNDKQ</sequence>
<dbReference type="VEuPathDB" id="TriTrypDB:ADEAN_000451100"/>
<dbReference type="EMBL" id="LR877152">
    <property type="protein sequence ID" value="CAD2217033.1"/>
    <property type="molecule type" value="Genomic_DNA"/>
</dbReference>
<dbReference type="AlphaFoldDB" id="S9VGK1"/>